<dbReference type="PANTHER" id="PTHR30408">
    <property type="entry name" value="TYPE-1 RESTRICTION ENZYME ECOKI SPECIFICITY PROTEIN"/>
    <property type="match status" value="1"/>
</dbReference>
<feature type="coiled-coil region" evidence="4">
    <location>
        <begin position="179"/>
        <end position="206"/>
    </location>
</feature>
<dbReference type="InterPro" id="IPR052021">
    <property type="entry name" value="Type-I_RS_S_subunit"/>
</dbReference>
<keyword evidence="6" id="KW-0255">Endonuclease</keyword>
<keyword evidence="6" id="KW-0540">Nuclease</keyword>
<evidence type="ECO:0000313" key="7">
    <source>
        <dbReference type="Proteomes" id="UP000242008"/>
    </source>
</evidence>
<evidence type="ECO:0000259" key="5">
    <source>
        <dbReference type="Pfam" id="PF01420"/>
    </source>
</evidence>
<keyword evidence="4" id="KW-0175">Coiled coil</keyword>
<dbReference type="InterPro" id="IPR044946">
    <property type="entry name" value="Restrct_endonuc_typeI_TRD_sf"/>
</dbReference>
<dbReference type="RefSeq" id="WP_198645543.1">
    <property type="nucleotide sequence ID" value="NZ_PZAO01000047.1"/>
</dbReference>
<dbReference type="EMBL" id="PZAO01000047">
    <property type="protein sequence ID" value="PTG67506.1"/>
    <property type="molecule type" value="Genomic_DNA"/>
</dbReference>
<evidence type="ECO:0000256" key="3">
    <source>
        <dbReference type="ARBA" id="ARBA00023125"/>
    </source>
</evidence>
<dbReference type="Proteomes" id="UP000242008">
    <property type="component" value="Unassembled WGS sequence"/>
</dbReference>
<keyword evidence="6" id="KW-0378">Hydrolase</keyword>
<evidence type="ECO:0000256" key="4">
    <source>
        <dbReference type="SAM" id="Coils"/>
    </source>
</evidence>
<organism evidence="6 7">
    <name type="scientific">Staphylococcus chromogenes</name>
    <name type="common">Staphylococcus hyicus subsp. chromogenes</name>
    <dbReference type="NCBI Taxonomy" id="46126"/>
    <lineage>
        <taxon>Bacteria</taxon>
        <taxon>Bacillati</taxon>
        <taxon>Bacillota</taxon>
        <taxon>Bacilli</taxon>
        <taxon>Bacillales</taxon>
        <taxon>Staphylococcaceae</taxon>
        <taxon>Staphylococcus</taxon>
    </lineage>
</organism>
<keyword evidence="7" id="KW-1185">Reference proteome</keyword>
<dbReference type="Pfam" id="PF01420">
    <property type="entry name" value="Methylase_S"/>
    <property type="match status" value="1"/>
</dbReference>
<proteinExistence type="inferred from homology"/>
<dbReference type="GO" id="GO:0004519">
    <property type="term" value="F:endonuclease activity"/>
    <property type="evidence" value="ECO:0007669"/>
    <property type="project" value="UniProtKB-KW"/>
</dbReference>
<comment type="similarity">
    <text evidence="1">Belongs to the type-I restriction system S methylase family.</text>
</comment>
<name>A0ABX5I608_STACR</name>
<keyword evidence="2" id="KW-0680">Restriction system</keyword>
<dbReference type="Gene3D" id="1.10.287.1120">
    <property type="entry name" value="Bipartite methylase S protein"/>
    <property type="match status" value="1"/>
</dbReference>
<dbReference type="PANTHER" id="PTHR30408:SF12">
    <property type="entry name" value="TYPE I RESTRICTION ENZYME MJAVIII SPECIFICITY SUBUNIT"/>
    <property type="match status" value="1"/>
</dbReference>
<keyword evidence="3" id="KW-0238">DNA-binding</keyword>
<evidence type="ECO:0000256" key="2">
    <source>
        <dbReference type="ARBA" id="ARBA00022747"/>
    </source>
</evidence>
<dbReference type="SUPFAM" id="SSF116734">
    <property type="entry name" value="DNA methylase specificity domain"/>
    <property type="match status" value="1"/>
</dbReference>
<reference evidence="6 7" key="1">
    <citation type="journal article" date="2016" name="Front. Microbiol.">
        <title>Comprehensive Phylogenetic Analysis of Bovine Non-aureus Staphylococci Species Based on Whole-Genome Sequencing.</title>
        <authorList>
            <person name="Naushad S."/>
            <person name="Barkema H.W."/>
            <person name="Luby C."/>
            <person name="Condas L.A."/>
            <person name="Nobrega D.B."/>
            <person name="Carson D.A."/>
            <person name="De Buck J."/>
        </authorList>
    </citation>
    <scope>NUCLEOTIDE SEQUENCE [LARGE SCALE GENOMIC DNA]</scope>
    <source>
        <strain evidence="6 7">SNUC 1363</strain>
    </source>
</reference>
<dbReference type="Gene3D" id="3.90.220.20">
    <property type="entry name" value="DNA methylase specificity domains"/>
    <property type="match status" value="1"/>
</dbReference>
<feature type="non-terminal residue" evidence="6">
    <location>
        <position position="221"/>
    </location>
</feature>
<gene>
    <name evidence="6" type="ORF">BU676_11755</name>
</gene>
<accession>A0ABX5I608</accession>
<evidence type="ECO:0000256" key="1">
    <source>
        <dbReference type="ARBA" id="ARBA00010923"/>
    </source>
</evidence>
<protein>
    <submittedName>
        <fullName evidence="6">Restriction endonuclease subunit S</fullName>
    </submittedName>
</protein>
<feature type="domain" description="Type I restriction modification DNA specificity" evidence="5">
    <location>
        <begin position="20"/>
        <end position="198"/>
    </location>
</feature>
<evidence type="ECO:0000313" key="6">
    <source>
        <dbReference type="EMBL" id="PTG67506.1"/>
    </source>
</evidence>
<comment type="caution">
    <text evidence="6">The sequence shown here is derived from an EMBL/GenBank/DDBJ whole genome shotgun (WGS) entry which is preliminary data.</text>
</comment>
<dbReference type="InterPro" id="IPR000055">
    <property type="entry name" value="Restrct_endonuc_typeI_TRD"/>
</dbReference>
<sequence>MTKTPQHNVPELRFPEFEGEWEEKKLGDIASFSKGKSLSKKDISENGVACILYGELYTKYNAFIDEIYSKTSVDKSTLVQGKENQILIPSSGETSEDIATASCLVSNKVVYIGGDINIITPKKDKGRFISLSLNSVNKNEIAKFAQGKSVVHLYNDHLKKTKIKIPNNLNEQEKIGTFFSKLDRQIELEEKKLELLEQQKRGYMQKIFSQQLRFKDENGNE</sequence>